<feature type="transmembrane region" description="Helical" evidence="1">
    <location>
        <begin position="79"/>
        <end position="99"/>
    </location>
</feature>
<dbReference type="Proteomes" id="UP000316659">
    <property type="component" value="Unassembled WGS sequence"/>
</dbReference>
<gene>
    <name evidence="2" type="ORF">CCE02nite_01370</name>
</gene>
<organism evidence="2 3">
    <name type="scientific">Cellulosimicrobium cellulans</name>
    <name type="common">Arthrobacter luteus</name>
    <dbReference type="NCBI Taxonomy" id="1710"/>
    <lineage>
        <taxon>Bacteria</taxon>
        <taxon>Bacillati</taxon>
        <taxon>Actinomycetota</taxon>
        <taxon>Actinomycetes</taxon>
        <taxon>Micrococcales</taxon>
        <taxon>Promicromonosporaceae</taxon>
        <taxon>Cellulosimicrobium</taxon>
    </lineage>
</organism>
<keyword evidence="1" id="KW-0812">Transmembrane</keyword>
<dbReference type="AlphaFoldDB" id="A0A4Y4DXN5"/>
<dbReference type="RefSeq" id="WP_141387209.1">
    <property type="nucleotide sequence ID" value="NZ_BJNZ01000001.1"/>
</dbReference>
<keyword evidence="1" id="KW-1133">Transmembrane helix</keyword>
<name>A0A4Y4DXN5_CELCE</name>
<accession>A0A4Y4DXN5</accession>
<reference evidence="2 3" key="1">
    <citation type="submission" date="2019-06" db="EMBL/GenBank/DDBJ databases">
        <title>Whole genome shotgun sequence of Cellulosimicrobium cellulans NBRC 15516.</title>
        <authorList>
            <person name="Hosoyama A."/>
            <person name="Uohara A."/>
            <person name="Ohji S."/>
            <person name="Ichikawa N."/>
        </authorList>
    </citation>
    <scope>NUCLEOTIDE SEQUENCE [LARGE SCALE GENOMIC DNA]</scope>
    <source>
        <strain evidence="2 3">NBRC 15516</strain>
    </source>
</reference>
<comment type="caution">
    <text evidence="2">The sequence shown here is derived from an EMBL/GenBank/DDBJ whole genome shotgun (WGS) entry which is preliminary data.</text>
</comment>
<evidence type="ECO:0000313" key="3">
    <source>
        <dbReference type="Proteomes" id="UP000316659"/>
    </source>
</evidence>
<sequence>MLRVPFDLLLPRVSTSDVRRRAAELPRRQEVRVRVRDDVLVARRWAPGTHASGHSVLRARLTEEPDGVRVRGAVAPSGLDLALVAIWLAAAVGIASLGAVYQSGVAWLVALLPLAFGAVFAAWLPGAARSGHDVLLRALADLGERPGSDGLR</sequence>
<evidence type="ECO:0000313" key="2">
    <source>
        <dbReference type="EMBL" id="GED08138.1"/>
    </source>
</evidence>
<keyword evidence="1" id="KW-0472">Membrane</keyword>
<proteinExistence type="predicted"/>
<protein>
    <submittedName>
        <fullName evidence="2">Uncharacterized protein</fullName>
    </submittedName>
</protein>
<feature type="transmembrane region" description="Helical" evidence="1">
    <location>
        <begin position="105"/>
        <end position="124"/>
    </location>
</feature>
<dbReference type="EMBL" id="BJNZ01000001">
    <property type="protein sequence ID" value="GED08138.1"/>
    <property type="molecule type" value="Genomic_DNA"/>
</dbReference>
<evidence type="ECO:0000256" key="1">
    <source>
        <dbReference type="SAM" id="Phobius"/>
    </source>
</evidence>